<sequence length="317" mass="34636">MPSQVQLHASSPGGVNNLVKSFTMPRPDSFSITLFPAPEKGETKQPRRPPPTSRRRSASRVLQLLAGHCPSEILDRTALNIIDYAYTALLEIAPPEGGQSVVEVSAPVDPADPYSPLLHVDASSTHCRIRLPYSRPAPLAGGPDDDGRTCVEQIKKHPGPSPSRASLSVSPAAVHLQARVVVGAGDRKVRWRFVDARPDASSEGLLTVLRTIGSILEEAISRETTLLEMARASGFGRSPKAHGIVTVRTALEEMRGVLDVDAMITHRRRQKRCRNVREISCPPADAEMLTNKMRTLHVDEVQDDAEVLAKRLRTLRV</sequence>
<evidence type="ECO:0000313" key="3">
    <source>
        <dbReference type="Proteomes" id="UP000807115"/>
    </source>
</evidence>
<accession>A0A921RJ41</accession>
<proteinExistence type="predicted"/>
<feature type="region of interest" description="Disordered" evidence="1">
    <location>
        <begin position="1"/>
        <end position="20"/>
    </location>
</feature>
<comment type="caution">
    <text evidence="2">The sequence shown here is derived from an EMBL/GenBank/DDBJ whole genome shotgun (WGS) entry which is preliminary data.</text>
</comment>
<gene>
    <name evidence="2" type="ORF">BDA96_03G435200</name>
</gene>
<evidence type="ECO:0000313" key="2">
    <source>
        <dbReference type="EMBL" id="KAG0540740.1"/>
    </source>
</evidence>
<protein>
    <submittedName>
        <fullName evidence="2">Uncharacterized protein</fullName>
    </submittedName>
</protein>
<dbReference type="EMBL" id="CM027682">
    <property type="protein sequence ID" value="KAG0540740.1"/>
    <property type="molecule type" value="Genomic_DNA"/>
</dbReference>
<feature type="region of interest" description="Disordered" evidence="1">
    <location>
        <begin position="31"/>
        <end position="58"/>
    </location>
</feature>
<dbReference type="Proteomes" id="UP000807115">
    <property type="component" value="Chromosome 3"/>
</dbReference>
<reference evidence="2" key="2">
    <citation type="submission" date="2020-10" db="EMBL/GenBank/DDBJ databases">
        <authorList>
            <person name="Cooper E.A."/>
            <person name="Brenton Z.W."/>
            <person name="Flinn B.S."/>
            <person name="Jenkins J."/>
            <person name="Shu S."/>
            <person name="Flowers D."/>
            <person name="Luo F."/>
            <person name="Wang Y."/>
            <person name="Xia P."/>
            <person name="Barry K."/>
            <person name="Daum C."/>
            <person name="Lipzen A."/>
            <person name="Yoshinaga Y."/>
            <person name="Schmutz J."/>
            <person name="Saski C."/>
            <person name="Vermerris W."/>
            <person name="Kresovich S."/>
        </authorList>
    </citation>
    <scope>NUCLEOTIDE SEQUENCE</scope>
</reference>
<organism evidence="2 3">
    <name type="scientific">Sorghum bicolor</name>
    <name type="common">Sorghum</name>
    <name type="synonym">Sorghum vulgare</name>
    <dbReference type="NCBI Taxonomy" id="4558"/>
    <lineage>
        <taxon>Eukaryota</taxon>
        <taxon>Viridiplantae</taxon>
        <taxon>Streptophyta</taxon>
        <taxon>Embryophyta</taxon>
        <taxon>Tracheophyta</taxon>
        <taxon>Spermatophyta</taxon>
        <taxon>Magnoliopsida</taxon>
        <taxon>Liliopsida</taxon>
        <taxon>Poales</taxon>
        <taxon>Poaceae</taxon>
        <taxon>PACMAD clade</taxon>
        <taxon>Panicoideae</taxon>
        <taxon>Andropogonodae</taxon>
        <taxon>Andropogoneae</taxon>
        <taxon>Sorghinae</taxon>
        <taxon>Sorghum</taxon>
    </lineage>
</organism>
<dbReference type="AlphaFoldDB" id="A0A921RJ41"/>
<evidence type="ECO:0000256" key="1">
    <source>
        <dbReference type="SAM" id="MobiDB-lite"/>
    </source>
</evidence>
<name>A0A921RJ41_SORBI</name>
<reference evidence="2" key="1">
    <citation type="journal article" date="2019" name="BMC Genomics">
        <title>A new reference genome for Sorghum bicolor reveals high levels of sequence similarity between sweet and grain genotypes: implications for the genetics of sugar metabolism.</title>
        <authorList>
            <person name="Cooper E.A."/>
            <person name="Brenton Z.W."/>
            <person name="Flinn B.S."/>
            <person name="Jenkins J."/>
            <person name="Shu S."/>
            <person name="Flowers D."/>
            <person name="Luo F."/>
            <person name="Wang Y."/>
            <person name="Xia P."/>
            <person name="Barry K."/>
            <person name="Daum C."/>
            <person name="Lipzen A."/>
            <person name="Yoshinaga Y."/>
            <person name="Schmutz J."/>
            <person name="Saski C."/>
            <person name="Vermerris W."/>
            <person name="Kresovich S."/>
        </authorList>
    </citation>
    <scope>NUCLEOTIDE SEQUENCE</scope>
</reference>